<proteinExistence type="predicted"/>
<organism evidence="1 2">
    <name type="scientific">Lysobacter dokdonensis DS-58</name>
    <dbReference type="NCBI Taxonomy" id="1300345"/>
    <lineage>
        <taxon>Bacteria</taxon>
        <taxon>Pseudomonadati</taxon>
        <taxon>Pseudomonadota</taxon>
        <taxon>Gammaproteobacteria</taxon>
        <taxon>Lysobacterales</taxon>
        <taxon>Lysobacteraceae</taxon>
        <taxon>Noviluteimonas</taxon>
    </lineage>
</organism>
<gene>
    <name evidence="1" type="ORF">LF41_1199</name>
</gene>
<dbReference type="AlphaFoldDB" id="A0A0A2WKI3"/>
<comment type="caution">
    <text evidence="1">The sequence shown here is derived from an EMBL/GenBank/DDBJ whole genome shotgun (WGS) entry which is preliminary data.</text>
</comment>
<dbReference type="PATRIC" id="fig|1300345.3.peg.499"/>
<protein>
    <submittedName>
        <fullName evidence="1">Excisionase family DNA binding domain-containing protein</fullName>
    </submittedName>
</protein>
<keyword evidence="2" id="KW-1185">Reference proteome</keyword>
<reference evidence="1 2" key="1">
    <citation type="submission" date="2014-09" db="EMBL/GenBank/DDBJ databases">
        <title>Genome sequences of Lysobacter dokdonensis DS-58.</title>
        <authorList>
            <person name="Kim J.F."/>
            <person name="Kwak M.-J."/>
        </authorList>
    </citation>
    <scope>NUCLEOTIDE SEQUENCE [LARGE SCALE GENOMIC DNA]</scope>
    <source>
        <strain evidence="1 2">DS-58</strain>
    </source>
</reference>
<evidence type="ECO:0000313" key="2">
    <source>
        <dbReference type="Proteomes" id="UP000030518"/>
    </source>
</evidence>
<dbReference type="RefSeq" id="WP_052116059.1">
    <property type="nucleotide sequence ID" value="NZ_JRKJ01000002.1"/>
</dbReference>
<dbReference type="Proteomes" id="UP000030518">
    <property type="component" value="Unassembled WGS sequence"/>
</dbReference>
<sequence>MKRNKQAVWAAYEKKLDQPVHFLRKREVCARVGLSNSELHRRIAAGDFPAPIKLGDRCRAVGFSSAEIEAWMAARVAARNEGGAA</sequence>
<dbReference type="STRING" id="1300345.LF41_1199"/>
<dbReference type="EMBL" id="JRKJ01000002">
    <property type="protein sequence ID" value="KGQ20661.1"/>
    <property type="molecule type" value="Genomic_DNA"/>
</dbReference>
<dbReference type="OrthoDB" id="5298532at2"/>
<dbReference type="InterPro" id="IPR010260">
    <property type="entry name" value="AlpA"/>
</dbReference>
<dbReference type="Gene3D" id="1.10.238.160">
    <property type="match status" value="1"/>
</dbReference>
<dbReference type="Pfam" id="PF05930">
    <property type="entry name" value="Phage_AlpA"/>
    <property type="match status" value="1"/>
</dbReference>
<evidence type="ECO:0000313" key="1">
    <source>
        <dbReference type="EMBL" id="KGQ20661.1"/>
    </source>
</evidence>
<accession>A0A0A2WKI3</accession>
<dbReference type="eggNOG" id="COG3311">
    <property type="taxonomic scope" value="Bacteria"/>
</dbReference>
<name>A0A0A2WKI3_9GAMM</name>